<proteinExistence type="inferred from homology"/>
<gene>
    <name evidence="8" type="ORF">MGWOODY_Smn1802</name>
</gene>
<keyword evidence="5 8" id="KW-0378">Hydrolase</keyword>
<dbReference type="EMBL" id="CZQE01000123">
    <property type="protein sequence ID" value="CUS44243.1"/>
    <property type="molecule type" value="Genomic_DNA"/>
</dbReference>
<dbReference type="Pfam" id="PF13242">
    <property type="entry name" value="Hydrolase_like"/>
    <property type="match status" value="1"/>
</dbReference>
<comment type="similarity">
    <text evidence="2">Belongs to the GmhB family.</text>
</comment>
<sequence>MSEADLPERGWATRHGPARSWANLVGKPALFLDRDGTVIENIPYLNDPARVSLIAGVRETIAAFRDRGYAAIIVTNQSGVARGLVSPEQYRAVEAVVIQALGPGLVDATYACPFHPEHPWRKPEPGMLLAAAQDLELSLAGSVMVGDTLADMKAGAASGVGAVAHVRTGHGGEERAAVEAWASARGKNLPRTGFADSLGQLLSVKLDF</sequence>
<evidence type="ECO:0000256" key="5">
    <source>
        <dbReference type="ARBA" id="ARBA00022801"/>
    </source>
</evidence>
<dbReference type="NCBIfam" id="TIGR01662">
    <property type="entry name" value="HAD-SF-IIIA"/>
    <property type="match status" value="1"/>
</dbReference>
<dbReference type="PANTHER" id="PTHR42891">
    <property type="entry name" value="D-GLYCERO-BETA-D-MANNO-HEPTOSE-1,7-BISPHOSPHATE 7-PHOSPHATASE"/>
    <property type="match status" value="1"/>
</dbReference>
<reference evidence="8" key="1">
    <citation type="submission" date="2015-10" db="EMBL/GenBank/DDBJ databases">
        <authorList>
            <person name="Gilbert D.G."/>
        </authorList>
    </citation>
    <scope>NUCLEOTIDE SEQUENCE</scope>
</reference>
<dbReference type="GO" id="GO:0005975">
    <property type="term" value="P:carbohydrate metabolic process"/>
    <property type="evidence" value="ECO:0007669"/>
    <property type="project" value="InterPro"/>
</dbReference>
<dbReference type="AlphaFoldDB" id="A0A160TIL0"/>
<evidence type="ECO:0000256" key="7">
    <source>
        <dbReference type="ARBA" id="ARBA00031828"/>
    </source>
</evidence>
<dbReference type="GO" id="GO:0016791">
    <property type="term" value="F:phosphatase activity"/>
    <property type="evidence" value="ECO:0007669"/>
    <property type="project" value="InterPro"/>
</dbReference>
<organism evidence="8">
    <name type="scientific">hydrothermal vent metagenome</name>
    <dbReference type="NCBI Taxonomy" id="652676"/>
    <lineage>
        <taxon>unclassified sequences</taxon>
        <taxon>metagenomes</taxon>
        <taxon>ecological metagenomes</taxon>
    </lineage>
</organism>
<dbReference type="Gene3D" id="3.40.50.1000">
    <property type="entry name" value="HAD superfamily/HAD-like"/>
    <property type="match status" value="1"/>
</dbReference>
<evidence type="ECO:0000256" key="2">
    <source>
        <dbReference type="ARBA" id="ARBA00005628"/>
    </source>
</evidence>
<evidence type="ECO:0000256" key="1">
    <source>
        <dbReference type="ARBA" id="ARBA00004496"/>
    </source>
</evidence>
<keyword evidence="6" id="KW-0119">Carbohydrate metabolism</keyword>
<keyword evidence="4" id="KW-0479">Metal-binding</keyword>
<keyword evidence="3" id="KW-0963">Cytoplasm</keyword>
<evidence type="ECO:0000256" key="6">
    <source>
        <dbReference type="ARBA" id="ARBA00023277"/>
    </source>
</evidence>
<evidence type="ECO:0000313" key="8">
    <source>
        <dbReference type="EMBL" id="CUS44243.1"/>
    </source>
</evidence>
<dbReference type="CDD" id="cd07503">
    <property type="entry name" value="HAD_HisB-N"/>
    <property type="match status" value="1"/>
</dbReference>
<dbReference type="InterPro" id="IPR004446">
    <property type="entry name" value="Heptose_bisP_phosphatase"/>
</dbReference>
<protein>
    <recommendedName>
        <fullName evidence="7">D,D-heptose 1,7-bisphosphate phosphatase</fullName>
    </recommendedName>
</protein>
<dbReference type="InterPro" id="IPR036412">
    <property type="entry name" value="HAD-like_sf"/>
</dbReference>
<evidence type="ECO:0000256" key="3">
    <source>
        <dbReference type="ARBA" id="ARBA00022490"/>
    </source>
</evidence>
<dbReference type="GO" id="GO:0005737">
    <property type="term" value="C:cytoplasm"/>
    <property type="evidence" value="ECO:0007669"/>
    <property type="project" value="UniProtKB-SubCell"/>
</dbReference>
<dbReference type="PANTHER" id="PTHR42891:SF1">
    <property type="entry name" value="D-GLYCERO-BETA-D-MANNO-HEPTOSE-1,7-BISPHOSPHATE 7-PHOSPHATASE"/>
    <property type="match status" value="1"/>
</dbReference>
<dbReference type="NCBIfam" id="TIGR01656">
    <property type="entry name" value="Histidinol-ppas"/>
    <property type="match status" value="1"/>
</dbReference>
<dbReference type="InterPro" id="IPR006549">
    <property type="entry name" value="HAD-SF_hydro_IIIA"/>
</dbReference>
<dbReference type="InterPro" id="IPR023214">
    <property type="entry name" value="HAD_sf"/>
</dbReference>
<dbReference type="GO" id="GO:0046872">
    <property type="term" value="F:metal ion binding"/>
    <property type="evidence" value="ECO:0007669"/>
    <property type="project" value="UniProtKB-KW"/>
</dbReference>
<evidence type="ECO:0000256" key="4">
    <source>
        <dbReference type="ARBA" id="ARBA00022723"/>
    </source>
</evidence>
<accession>A0A160TIL0</accession>
<dbReference type="InterPro" id="IPR006543">
    <property type="entry name" value="Histidinol-phos"/>
</dbReference>
<comment type="subcellular location">
    <subcellularLocation>
        <location evidence="1">Cytoplasm</location>
    </subcellularLocation>
</comment>
<name>A0A160TIL0_9ZZZZ</name>
<dbReference type="SUPFAM" id="SSF56784">
    <property type="entry name" value="HAD-like"/>
    <property type="match status" value="1"/>
</dbReference>